<keyword evidence="4" id="KW-1185">Reference proteome</keyword>
<feature type="domain" description="GST N-terminal" evidence="2">
    <location>
        <begin position="29"/>
        <end position="110"/>
    </location>
</feature>
<dbReference type="InterPro" id="IPR004045">
    <property type="entry name" value="Glutathione_S-Trfase_N"/>
</dbReference>
<dbReference type="RefSeq" id="XP_011304614.1">
    <property type="nucleotide sequence ID" value="XM_011306312.1"/>
</dbReference>
<dbReference type="Gene3D" id="3.40.30.10">
    <property type="entry name" value="Glutaredoxin"/>
    <property type="match status" value="1"/>
</dbReference>
<feature type="domain" description="GST C-terminal" evidence="3">
    <location>
        <begin position="116"/>
        <end position="244"/>
    </location>
</feature>
<dbReference type="FunFam" id="3.40.30.10:FF:000034">
    <property type="entry name" value="glutathione S-transferase 1"/>
    <property type="match status" value="1"/>
</dbReference>
<dbReference type="OrthoDB" id="2309723at2759"/>
<evidence type="ECO:0000259" key="2">
    <source>
        <dbReference type="PROSITE" id="PS50404"/>
    </source>
</evidence>
<dbReference type="GO" id="GO:0004364">
    <property type="term" value="F:glutathione transferase activity"/>
    <property type="evidence" value="ECO:0007669"/>
    <property type="project" value="TreeGrafter"/>
</dbReference>
<reference evidence="5" key="1">
    <citation type="submission" date="2025-08" db="UniProtKB">
        <authorList>
            <consortium name="RefSeq"/>
        </authorList>
    </citation>
    <scope>IDENTIFICATION</scope>
    <source>
        <strain evidence="5">USDA-PBARC FA_bdor</strain>
        <tissue evidence="5">Whole organism</tissue>
    </source>
</reference>
<dbReference type="GeneID" id="105267449"/>
<dbReference type="SFLD" id="SFLDS00019">
    <property type="entry name" value="Glutathione_Transferase_(cytos"/>
    <property type="match status" value="1"/>
</dbReference>
<evidence type="ECO:0000259" key="3">
    <source>
        <dbReference type="PROSITE" id="PS50405"/>
    </source>
</evidence>
<dbReference type="FunFam" id="1.20.1050.10:FF:000007">
    <property type="entry name" value="Glutathione S-transferase 1-1"/>
    <property type="match status" value="1"/>
</dbReference>
<dbReference type="Pfam" id="PF13417">
    <property type="entry name" value="GST_N_3"/>
    <property type="match status" value="1"/>
</dbReference>
<proteinExistence type="predicted"/>
<dbReference type="AlphaFoldDB" id="A0A9R1T8E2"/>
<dbReference type="InterPro" id="IPR040079">
    <property type="entry name" value="Glutathione_S-Trfase"/>
</dbReference>
<dbReference type="InterPro" id="IPR036282">
    <property type="entry name" value="Glutathione-S-Trfase_C_sf"/>
</dbReference>
<gene>
    <name evidence="5" type="primary">LOC105267449</name>
</gene>
<dbReference type="PANTHER" id="PTHR43969">
    <property type="entry name" value="GLUTATHIONE S TRANSFERASE D10, ISOFORM A-RELATED"/>
    <property type="match status" value="1"/>
</dbReference>
<dbReference type="Proteomes" id="UP000694866">
    <property type="component" value="Unplaced"/>
</dbReference>
<dbReference type="SUPFAM" id="SSF47616">
    <property type="entry name" value="GST C-terminal domain-like"/>
    <property type="match status" value="1"/>
</dbReference>
<dbReference type="CDD" id="cd03177">
    <property type="entry name" value="GST_C_Delta_Epsilon"/>
    <property type="match status" value="1"/>
</dbReference>
<dbReference type="Gene3D" id="1.20.1050.10">
    <property type="match status" value="1"/>
</dbReference>
<dbReference type="SFLD" id="SFLDG00358">
    <property type="entry name" value="Main_(cytGST)"/>
    <property type="match status" value="1"/>
</dbReference>
<dbReference type="Pfam" id="PF00043">
    <property type="entry name" value="GST_C"/>
    <property type="match status" value="1"/>
</dbReference>
<sequence>MNVDESIHLLLLSPQVIPRSLFYRSVRMPRPILYTAEMSPPCRAVLLAAEAIGVQLEKREISIFNRDQLQESFQKINPQHTIPTLDDNGHIIWDSHAIICYLCDKYGRDDSLYPKDLERRAIIDQRLYFDCGILFALLRGIAFSIFVHNQTTIPEDKIEFVKEGYDFMNKFLHGKKWLAGDSYTLADISCVASISSLDAFVPVAPYPNVARWLKICEEELPGYARANGPGVKMFHEYFRAKLQP</sequence>
<dbReference type="PROSITE" id="PS50404">
    <property type="entry name" value="GST_NTER"/>
    <property type="match status" value="1"/>
</dbReference>
<dbReference type="CDD" id="cd03045">
    <property type="entry name" value="GST_N_Delta_Epsilon"/>
    <property type="match status" value="1"/>
</dbReference>
<organism evidence="4 5">
    <name type="scientific">Fopius arisanus</name>
    <dbReference type="NCBI Taxonomy" id="64838"/>
    <lineage>
        <taxon>Eukaryota</taxon>
        <taxon>Metazoa</taxon>
        <taxon>Ecdysozoa</taxon>
        <taxon>Arthropoda</taxon>
        <taxon>Hexapoda</taxon>
        <taxon>Insecta</taxon>
        <taxon>Pterygota</taxon>
        <taxon>Neoptera</taxon>
        <taxon>Endopterygota</taxon>
        <taxon>Hymenoptera</taxon>
        <taxon>Apocrita</taxon>
        <taxon>Ichneumonoidea</taxon>
        <taxon>Braconidae</taxon>
        <taxon>Opiinae</taxon>
        <taxon>Fopius</taxon>
    </lineage>
</organism>
<name>A0A9R1T8E2_9HYME</name>
<evidence type="ECO:0000313" key="4">
    <source>
        <dbReference type="Proteomes" id="UP000694866"/>
    </source>
</evidence>
<dbReference type="PROSITE" id="PS50405">
    <property type="entry name" value="GST_CTER"/>
    <property type="match status" value="1"/>
</dbReference>
<dbReference type="PANTHER" id="PTHR43969:SF9">
    <property type="entry name" value="GLUTATHIONE S TRANSFERASE D10, ISOFORM A-RELATED"/>
    <property type="match status" value="1"/>
</dbReference>
<dbReference type="InterPro" id="IPR004046">
    <property type="entry name" value="GST_C"/>
</dbReference>
<dbReference type="GO" id="GO:0006749">
    <property type="term" value="P:glutathione metabolic process"/>
    <property type="evidence" value="ECO:0007669"/>
    <property type="project" value="TreeGrafter"/>
</dbReference>
<dbReference type="InterPro" id="IPR036249">
    <property type="entry name" value="Thioredoxin-like_sf"/>
</dbReference>
<protein>
    <submittedName>
        <fullName evidence="5">Glutathione S-transferase 1 isoform X1</fullName>
    </submittedName>
</protein>
<comment type="subunit">
    <text evidence="1">Homodimer.</text>
</comment>
<dbReference type="SFLD" id="SFLDG01153">
    <property type="entry name" value="Main.4:_Theta-like"/>
    <property type="match status" value="1"/>
</dbReference>
<dbReference type="InterPro" id="IPR010987">
    <property type="entry name" value="Glutathione-S-Trfase_C-like"/>
</dbReference>
<evidence type="ECO:0000256" key="1">
    <source>
        <dbReference type="ARBA" id="ARBA00011738"/>
    </source>
</evidence>
<dbReference type="SUPFAM" id="SSF52833">
    <property type="entry name" value="Thioredoxin-like"/>
    <property type="match status" value="1"/>
</dbReference>
<accession>A0A9R1T8E2</accession>
<evidence type="ECO:0000313" key="5">
    <source>
        <dbReference type="RefSeq" id="XP_011304614.1"/>
    </source>
</evidence>
<dbReference type="KEGG" id="fas:105267449"/>